<gene>
    <name evidence="1" type="ORF">L2764_20390</name>
</gene>
<organism evidence="1 2">
    <name type="scientific">Shewanella surugensis</name>
    <dbReference type="NCBI Taxonomy" id="212020"/>
    <lineage>
        <taxon>Bacteria</taxon>
        <taxon>Pseudomonadati</taxon>
        <taxon>Pseudomonadota</taxon>
        <taxon>Gammaproteobacteria</taxon>
        <taxon>Alteromonadales</taxon>
        <taxon>Shewanellaceae</taxon>
        <taxon>Shewanella</taxon>
    </lineage>
</organism>
<keyword evidence="2" id="KW-1185">Reference proteome</keyword>
<dbReference type="EMBL" id="JAKIKS010000106">
    <property type="protein sequence ID" value="MCL1126776.1"/>
    <property type="molecule type" value="Genomic_DNA"/>
</dbReference>
<dbReference type="RefSeq" id="WP_248942189.1">
    <property type="nucleotide sequence ID" value="NZ_JAKIKS010000106.1"/>
</dbReference>
<dbReference type="Proteomes" id="UP001203423">
    <property type="component" value="Unassembled WGS sequence"/>
</dbReference>
<comment type="caution">
    <text evidence="1">The sequence shown here is derived from an EMBL/GenBank/DDBJ whole genome shotgun (WGS) entry which is preliminary data.</text>
</comment>
<evidence type="ECO:0000313" key="1">
    <source>
        <dbReference type="EMBL" id="MCL1126776.1"/>
    </source>
</evidence>
<accession>A0ABT0LGF2</accession>
<dbReference type="Gene3D" id="3.30.2440.10">
    <property type="entry name" value="Secreted effector protein SifA"/>
    <property type="match status" value="1"/>
</dbReference>
<protein>
    <submittedName>
        <fullName evidence="1">Uncharacterized protein</fullName>
    </submittedName>
</protein>
<reference evidence="1 2" key="1">
    <citation type="submission" date="2022-01" db="EMBL/GenBank/DDBJ databases">
        <title>Whole genome-based taxonomy of the Shewanellaceae.</title>
        <authorList>
            <person name="Martin-Rodriguez A.J."/>
        </authorList>
    </citation>
    <scope>NUCLEOTIDE SEQUENCE [LARGE SCALE GENOMIC DNA]</scope>
    <source>
        <strain evidence="1 2">DSM 17177</strain>
    </source>
</reference>
<proteinExistence type="predicted"/>
<evidence type="ECO:0000313" key="2">
    <source>
        <dbReference type="Proteomes" id="UP001203423"/>
    </source>
</evidence>
<name>A0ABT0LGF2_9GAMM</name>
<sequence>MTGIILKSGTTIFSNHSLVISSNELLEINKNGYGGLNKIFDSIKDFFCQTQRVEAKKLLFQLLNSNTPDHKIKNLFDNLKSLAGEDFKKNFISNNNSYSITDNDKKILFERIIQPRDLATEEDGFEADFEIDSGEYQRFNESKRTRRMGLTEIDKVLANEIRTDAVIIAKARECELSKLYDELSSLKPVTTTPILIPIGLTHRGFMKEDHAVLAIITQDNIYIVDSKNNNYQKPIKSLHSNFQAFSDSVNCGRYTTYTAIKLADSFAKNNLDDLNHRLSTIVKPDINTLKDQYMDHML</sequence>